<keyword evidence="2" id="KW-0732">Signal</keyword>
<dbReference type="InterPro" id="IPR008930">
    <property type="entry name" value="Terpenoid_cyclase/PrenylTrfase"/>
</dbReference>
<proteinExistence type="inferred from homology"/>
<dbReference type="RefSeq" id="WP_027275295.1">
    <property type="nucleotide sequence ID" value="NZ_BRLH01000012.1"/>
</dbReference>
<accession>A0AAV5N5D6</accession>
<sequence length="2011" mass="223758">MDVLRFLLRSPFTLLRAIGWTLSACFRILGLLLTPLIGRVQWRTPGWLRFIGYSLLWAESGVNRYPKATATALVLLAAAGAGGYYGYHWHLNRPVPIDPAPLVVQQTNVRLQPPSAVNYRADKAEPQRIVLRFSRSAAPIERIGKTVTEGLTLTPTAEGEWKWQDDHTLTFTASKALPMGQEYRLTLEDKRLVAPQIELTQREYTFITEPFDYRLHQTEFYQDPRDPQKKNAIISVTFNAPIDVQSFEKRLALHLLSNPKMVHLSPTKYNVVYNDKSPLKYTVVYDDKKLQAWIHSEQISPSDNRMQAALTIDRGIAATVAANAATQTRTYSVDVPSLYSLNVLQIDSQLIETENGKDARALIVSLSDVVNEKAMAAGVKAWLLPKRMPDEKEPVDEEAIHAWRLDEIDEAVLSQSDALPIKMSDNEQENQVNFSFAYGAPANRYLLVKVSSGLTSAGGYRLKDDDYKVVRVPDYPQTLRFVSEGALLSMKGEKRITVAARNLPGLKLDIKRVIPSQLQHIVSFKNRTFTSVGFNRLNDEYFTEHFSYETALSNDNPGDIQYQGIDLGRYLTNDPKSKRGIFLLSLKPWDPKKGTKNNAEAEYDGNDPDAVREYEEEEYDEEEQENATDSRFVIVTDLGIMAKTSIDGSRDVFVQSIHSGAPVSGATVSVVAKNGTMLLSKTTGEDGHAAFPSLSDFRFEQTAVMFLVEKEGDVSFLPTNAYYDRQLELSRFDIYGESTPQDPRTLSSYLFSDRGVYRPGETFNIGLITRTADWKTSVAGIPLRAEVRDPRDAMMATFPLTLDAAGFNELSYTTSENSPTGDWTIYLYLVGKDNKDARLLGSTTVKVKEFEPDKLKVALTLTPDRQQGWVKPSELKAEIDVQNLFGTPAQDRRVTSKLTLRPVYPSFSRFSNYQFYENRRSSDSFDTELEERTTDADGKASIALGLDAYGDATYQLQLISEAFEAGSGRSVTAAARVMVSPYDYLVGVKADGSLDYISHRSERRLNLIAVDPSLKQRALQGLKAELLEQKYLSVLTRQNSGVYKYQSKLKETPVAETALAIGEEGTDFTLNTEKPGNFVLVIKSADDKVLNRVAYTVAGNANVSRSLERNAELTLTLNKDAYRPGENIEVAINAPYSGSGIITIERDKVYHWQWFHASTTSSVQTIRIPPDMEGNGYINVQFIRDPNSDEVFMSPLSYGVEPFKISHEARQAKIELESPEVIKPGDTLSIKVKTDSAQRVAVFAVDEGILQVARYRLKDPLDYFFRKRALEVESDQILDLILPEFSKMMSLTSAPGGDAGESIDLHLNPFKRKKDAPVTYWSGIVDVNGEAELKYHVPDYFNGKLRIMAVAVTPDRIGHAQRYTTVRDDFVLSPNVPTTVSPGDQFDVTLGVANNLTGLNGEKTALEVAIAPPPQLEVVGNASYSLSLAEKREGVVTFRLKAKEHLGNASIKFTARSGDKSASRTVSLSLRPAAPYRTQSVMGRMDGSQQSVRDIRQMYDAFAKRDARVSWSPLVLTNGLAQYLADYPNACSEQIVSQAVPLLFQQRHPEVKNGRSQEEIRSQLKKTMATLLARQNGRGAIGAWRSSPNADPFVTPYVVQFLLEAQQADYPVSDALQKSANGYLKQLAANDAMHTLDDLRLRAFAVYLLTRQGEVTTGQLAAVQTRLQKSYPDVWQKDLGALYLAASYKMLKMDKQADALLQPTWDELSKGYDKAWWTRDYLDPLVQDSTRLYLIVRHFPEKAASIPPQLLENMVLRLKEERYTTYSSAMTIMALEYYTAQAKTSAAEGKGLAVSVKRGDGQPETVSTLGGATAIANFDAGISEVLFSNQSSNPAWYVVTQAGYDRSLPTQPIARGLEITRDYVNEKGEIVNSVALGDKIYVRLKIRANAKEGLDNLAIVDLLPGGFEVVQQSEENAGASSDDGTEASWQSPLAASGSTWQPSYSDIREDRVIIYGSATERVQEFVYQIKATNSGIFTVPPAFGEAMYDREIQALAVGTGTLTVTEPVAIR</sequence>
<dbReference type="Pfam" id="PF17972">
    <property type="entry name" value="bMG5"/>
    <property type="match status" value="1"/>
</dbReference>
<dbReference type="InterPro" id="IPR002890">
    <property type="entry name" value="MG2"/>
</dbReference>
<dbReference type="PANTHER" id="PTHR40094">
    <property type="entry name" value="ALPHA-2-MACROGLOBULIN HOMOLOG"/>
    <property type="match status" value="1"/>
</dbReference>
<evidence type="ECO:0000256" key="1">
    <source>
        <dbReference type="ARBA" id="ARBA00010556"/>
    </source>
</evidence>
<dbReference type="InterPro" id="IPR021868">
    <property type="entry name" value="Alpha_2_Macroglob_MG3"/>
</dbReference>
<dbReference type="SMART" id="SM01360">
    <property type="entry name" value="A2M"/>
    <property type="match status" value="1"/>
</dbReference>
<dbReference type="GO" id="GO:0004866">
    <property type="term" value="F:endopeptidase inhibitor activity"/>
    <property type="evidence" value="ECO:0007669"/>
    <property type="project" value="InterPro"/>
</dbReference>
<dbReference type="Pfam" id="PF17962">
    <property type="entry name" value="bMG6"/>
    <property type="match status" value="1"/>
</dbReference>
<dbReference type="Pfam" id="PF07703">
    <property type="entry name" value="A2M_BRD"/>
    <property type="match status" value="1"/>
</dbReference>
<name>A0AAV5N5D6_9GAMM</name>
<dbReference type="InterPro" id="IPR041203">
    <property type="entry name" value="Bact_A2M_MG5"/>
</dbReference>
<evidence type="ECO:0000256" key="2">
    <source>
        <dbReference type="ARBA" id="ARBA00022729"/>
    </source>
</evidence>
<dbReference type="InterPro" id="IPR011625">
    <property type="entry name" value="A2M_N_BRD"/>
</dbReference>
<dbReference type="Gene3D" id="2.60.40.1930">
    <property type="match status" value="1"/>
</dbReference>
<evidence type="ECO:0000313" key="7">
    <source>
        <dbReference type="Proteomes" id="UP001058124"/>
    </source>
</evidence>
<dbReference type="EMBL" id="BRLH01000012">
    <property type="protein sequence ID" value="GKX57205.1"/>
    <property type="molecule type" value="Genomic_DNA"/>
</dbReference>
<comment type="similarity">
    <text evidence="1">Belongs to the protease inhibitor I39 (alpha-2-macroglobulin) family. Bacterial alpha-2-macroglobulin subfamily.</text>
</comment>
<dbReference type="InterPro" id="IPR041462">
    <property type="entry name" value="Bact_A2M_MG6"/>
</dbReference>
<evidence type="ECO:0000256" key="3">
    <source>
        <dbReference type="SAM" id="MobiDB-lite"/>
    </source>
</evidence>
<dbReference type="Proteomes" id="UP001058124">
    <property type="component" value="Unassembled WGS sequence"/>
</dbReference>
<feature type="domain" description="Alpha-2-macroglobulin bait region" evidence="4">
    <location>
        <begin position="1113"/>
        <end position="1252"/>
    </location>
</feature>
<dbReference type="Gene3D" id="1.50.10.20">
    <property type="match status" value="1"/>
</dbReference>
<feature type="domain" description="Alpha-2-macroglobulin" evidence="5">
    <location>
        <begin position="1319"/>
        <end position="1408"/>
    </location>
</feature>
<evidence type="ECO:0000259" key="5">
    <source>
        <dbReference type="SMART" id="SM01360"/>
    </source>
</evidence>
<dbReference type="SUPFAM" id="SSF48239">
    <property type="entry name" value="Terpenoid cyclases/Protein prenyltransferases"/>
    <property type="match status" value="1"/>
</dbReference>
<dbReference type="Pfam" id="PF01835">
    <property type="entry name" value="MG2"/>
    <property type="match status" value="1"/>
</dbReference>
<dbReference type="PANTHER" id="PTHR40094:SF1">
    <property type="entry name" value="UBIQUITIN DOMAIN-CONTAINING PROTEIN"/>
    <property type="match status" value="1"/>
</dbReference>
<protein>
    <submittedName>
        <fullName evidence="6">UPF0192 protein</fullName>
    </submittedName>
</protein>
<dbReference type="CDD" id="cd02891">
    <property type="entry name" value="A2M_like"/>
    <property type="match status" value="1"/>
</dbReference>
<comment type="caution">
    <text evidence="6">The sequence shown here is derived from an EMBL/GenBank/DDBJ whole genome shotgun (WGS) entry which is preliminary data.</text>
</comment>
<dbReference type="Gene3D" id="2.60.40.3710">
    <property type="match status" value="1"/>
</dbReference>
<dbReference type="SMART" id="SM01359">
    <property type="entry name" value="A2M_N_2"/>
    <property type="match status" value="1"/>
</dbReference>
<dbReference type="Pfam" id="PF17973">
    <property type="entry name" value="bMG10"/>
    <property type="match status" value="1"/>
</dbReference>
<feature type="compositionally biased region" description="Acidic residues" evidence="3">
    <location>
        <begin position="614"/>
        <end position="626"/>
    </location>
</feature>
<gene>
    <name evidence="6" type="ORF">SOASR030_33170</name>
</gene>
<dbReference type="Pfam" id="PF11974">
    <property type="entry name" value="bMG3"/>
    <property type="match status" value="1"/>
</dbReference>
<feature type="region of interest" description="Disordered" evidence="3">
    <location>
        <begin position="1914"/>
        <end position="1941"/>
    </location>
</feature>
<dbReference type="Pfam" id="PF00207">
    <property type="entry name" value="A2M"/>
    <property type="match status" value="1"/>
</dbReference>
<feature type="region of interest" description="Disordered" evidence="3">
    <location>
        <begin position="594"/>
        <end position="626"/>
    </location>
</feature>
<dbReference type="InterPro" id="IPR051802">
    <property type="entry name" value="YfhM-like"/>
</dbReference>
<dbReference type="InterPro" id="IPR001599">
    <property type="entry name" value="Macroglobln_a2"/>
</dbReference>
<reference evidence="6" key="1">
    <citation type="submission" date="2022-06" db="EMBL/GenBank/DDBJ databases">
        <title>Draft genome sequences of Leminorella grimontii str. JCM5902.</title>
        <authorList>
            <person name="Wakabayashi Y."/>
            <person name="Kojima K."/>
        </authorList>
    </citation>
    <scope>NUCLEOTIDE SEQUENCE</scope>
    <source>
        <strain evidence="6">JCM 5902</strain>
    </source>
</reference>
<feature type="compositionally biased region" description="Polar residues" evidence="3">
    <location>
        <begin position="1927"/>
        <end position="1941"/>
    </location>
</feature>
<dbReference type="InterPro" id="IPR041246">
    <property type="entry name" value="Bact_MG10"/>
</dbReference>
<keyword evidence="7" id="KW-1185">Reference proteome</keyword>
<organism evidence="6 7">
    <name type="scientific">Leminorella grimontii</name>
    <dbReference type="NCBI Taxonomy" id="82981"/>
    <lineage>
        <taxon>Bacteria</taxon>
        <taxon>Pseudomonadati</taxon>
        <taxon>Pseudomonadota</taxon>
        <taxon>Gammaproteobacteria</taxon>
        <taxon>Enterobacterales</taxon>
        <taxon>Budviciaceae</taxon>
        <taxon>Leminorella</taxon>
    </lineage>
</organism>
<evidence type="ECO:0000313" key="6">
    <source>
        <dbReference type="EMBL" id="GKX57205.1"/>
    </source>
</evidence>
<evidence type="ECO:0000259" key="4">
    <source>
        <dbReference type="SMART" id="SM01359"/>
    </source>
</evidence>